<dbReference type="InterPro" id="IPR017853">
    <property type="entry name" value="GH"/>
</dbReference>
<dbReference type="Gene3D" id="3.10.50.10">
    <property type="match status" value="1"/>
</dbReference>
<dbReference type="InterPro" id="IPR029070">
    <property type="entry name" value="Chitinase_insertion_sf"/>
</dbReference>
<dbReference type="GO" id="GO:0005975">
    <property type="term" value="P:carbohydrate metabolic process"/>
    <property type="evidence" value="ECO:0007669"/>
    <property type="project" value="InterPro"/>
</dbReference>
<feature type="domain" description="GH18" evidence="3">
    <location>
        <begin position="1"/>
        <end position="159"/>
    </location>
</feature>
<dbReference type="GO" id="GO:0070492">
    <property type="term" value="F:oligosaccharide binding"/>
    <property type="evidence" value="ECO:0007669"/>
    <property type="project" value="TreeGrafter"/>
</dbReference>
<dbReference type="Gene3D" id="3.20.20.80">
    <property type="entry name" value="Glycosidases"/>
    <property type="match status" value="1"/>
</dbReference>
<evidence type="ECO:0000256" key="2">
    <source>
        <dbReference type="ARBA" id="ARBA00040976"/>
    </source>
</evidence>
<sequence>MVLFSGQESGIFTEQHFAALVRFVDYINVMTYDFPDRKIGPVAPLDWVRKCVEWLLSGNPDAAPKLLMGLNFYGHERRTKIGSAQPVTGNDFVALLKSKTPEIFWHRTAAEHYVQSDDHICYYPSLASVEARLKLAKELNVGVGIWEIGQGLDYFYNLF</sequence>
<accession>A0A914WEL0</accession>
<dbReference type="InterPro" id="IPR001223">
    <property type="entry name" value="Glyco_hydro18_cat"/>
</dbReference>
<evidence type="ECO:0000313" key="5">
    <source>
        <dbReference type="WBParaSite" id="PSAMB.scaffold3806size16836.g22552.t1"/>
    </source>
</evidence>
<evidence type="ECO:0000313" key="4">
    <source>
        <dbReference type="Proteomes" id="UP000887566"/>
    </source>
</evidence>
<evidence type="ECO:0000259" key="3">
    <source>
        <dbReference type="PROSITE" id="PS51910"/>
    </source>
</evidence>
<dbReference type="PANTHER" id="PTHR46066:SF2">
    <property type="entry name" value="CHITINASE DOMAIN-CONTAINING PROTEIN 1"/>
    <property type="match status" value="1"/>
</dbReference>
<protein>
    <recommendedName>
        <fullName evidence="2">Chitinase domain-containing protein 1</fullName>
    </recommendedName>
</protein>
<evidence type="ECO:0000256" key="1">
    <source>
        <dbReference type="ARBA" id="ARBA00009336"/>
    </source>
</evidence>
<dbReference type="SUPFAM" id="SSF51445">
    <property type="entry name" value="(Trans)glycosidases"/>
    <property type="match status" value="1"/>
</dbReference>
<dbReference type="PROSITE" id="PS51910">
    <property type="entry name" value="GH18_2"/>
    <property type="match status" value="1"/>
</dbReference>
<dbReference type="GO" id="GO:0012505">
    <property type="term" value="C:endomembrane system"/>
    <property type="evidence" value="ECO:0007669"/>
    <property type="project" value="TreeGrafter"/>
</dbReference>
<dbReference type="Pfam" id="PF00704">
    <property type="entry name" value="Glyco_hydro_18"/>
    <property type="match status" value="1"/>
</dbReference>
<dbReference type="WBParaSite" id="PSAMB.scaffold3806size16836.g22552.t1">
    <property type="protein sequence ID" value="PSAMB.scaffold3806size16836.g22552.t1"/>
    <property type="gene ID" value="PSAMB.scaffold3806size16836.g22552"/>
</dbReference>
<dbReference type="Proteomes" id="UP000887566">
    <property type="component" value="Unplaced"/>
</dbReference>
<keyword evidence="4" id="KW-1185">Reference proteome</keyword>
<dbReference type="AlphaFoldDB" id="A0A914WEL0"/>
<organism evidence="4 5">
    <name type="scientific">Plectus sambesii</name>
    <dbReference type="NCBI Taxonomy" id="2011161"/>
    <lineage>
        <taxon>Eukaryota</taxon>
        <taxon>Metazoa</taxon>
        <taxon>Ecdysozoa</taxon>
        <taxon>Nematoda</taxon>
        <taxon>Chromadorea</taxon>
        <taxon>Plectida</taxon>
        <taxon>Plectina</taxon>
        <taxon>Plectoidea</taxon>
        <taxon>Plectidae</taxon>
        <taxon>Plectus</taxon>
    </lineage>
</organism>
<comment type="similarity">
    <text evidence="1">Belongs to the glycosyl hydrolase 18 family.</text>
</comment>
<reference evidence="5" key="1">
    <citation type="submission" date="2022-11" db="UniProtKB">
        <authorList>
            <consortium name="WormBaseParasite"/>
        </authorList>
    </citation>
    <scope>IDENTIFICATION</scope>
</reference>
<proteinExistence type="inferred from homology"/>
<dbReference type="PANTHER" id="PTHR46066">
    <property type="entry name" value="CHITINASE DOMAIN-CONTAINING PROTEIN 1 FAMILY MEMBER"/>
    <property type="match status" value="1"/>
</dbReference>
<name>A0A914WEL0_9BILA</name>